<dbReference type="EMBL" id="LZZM01000206">
    <property type="protein sequence ID" value="OOM74004.1"/>
    <property type="molecule type" value="Genomic_DNA"/>
</dbReference>
<dbReference type="EC" id="3.4.-.-" evidence="6"/>
<keyword evidence="7" id="KW-1185">Reference proteome</keyword>
<keyword evidence="2" id="KW-0645">Protease</keyword>
<reference evidence="6 7" key="1">
    <citation type="submission" date="2016-05" db="EMBL/GenBank/DDBJ databases">
        <title>Microbial solvent formation.</title>
        <authorList>
            <person name="Poehlein A."/>
            <person name="Montoya Solano J.D."/>
            <person name="Flitsch S."/>
            <person name="Krabben P."/>
            <person name="Duerre P."/>
            <person name="Daniel R."/>
        </authorList>
    </citation>
    <scope>NUCLEOTIDE SEQUENCE [LARGE SCALE GENOMIC DNA]</scope>
    <source>
        <strain evidence="6 7">DSM 2619</strain>
    </source>
</reference>
<dbReference type="InterPro" id="IPR038765">
    <property type="entry name" value="Papain-like_cys_pep_sf"/>
</dbReference>
<dbReference type="InterPro" id="IPR041219">
    <property type="entry name" value="Phage_lysozyme2"/>
</dbReference>
<evidence type="ECO:0000256" key="2">
    <source>
        <dbReference type="ARBA" id="ARBA00022670"/>
    </source>
</evidence>
<dbReference type="InterPro" id="IPR051202">
    <property type="entry name" value="Peptidase_C40"/>
</dbReference>
<dbReference type="InterPro" id="IPR000064">
    <property type="entry name" value="NLP_P60_dom"/>
</dbReference>
<name>A0A1S8T8Q4_9CLOT</name>
<comment type="similarity">
    <text evidence="1">Belongs to the peptidase C40 family.</text>
</comment>
<feature type="domain" description="NlpC/P60" evidence="5">
    <location>
        <begin position="444"/>
        <end position="580"/>
    </location>
</feature>
<dbReference type="Pfam" id="PF00877">
    <property type="entry name" value="NLPC_P60"/>
    <property type="match status" value="1"/>
</dbReference>
<gene>
    <name evidence="6" type="primary">iap_2</name>
    <name evidence="6" type="ORF">CLPUN_42420</name>
</gene>
<dbReference type="PANTHER" id="PTHR47053">
    <property type="entry name" value="MUREIN DD-ENDOPEPTIDASE MEPH-RELATED"/>
    <property type="match status" value="1"/>
</dbReference>
<keyword evidence="3 6" id="KW-0378">Hydrolase</keyword>
<proteinExistence type="inferred from homology"/>
<dbReference type="Proteomes" id="UP000190890">
    <property type="component" value="Unassembled WGS sequence"/>
</dbReference>
<accession>A0A1S8T8Q4</accession>
<dbReference type="GO" id="GO:0006508">
    <property type="term" value="P:proteolysis"/>
    <property type="evidence" value="ECO:0007669"/>
    <property type="project" value="UniProtKB-KW"/>
</dbReference>
<sequence length="648" mass="71548">MSIEQTVWSYLRNKGLPEKSAAAIMGNIYQESSFDPTQIEAGNRIGFGLFQWSYERRTQLEAYGTDLQHQLDFFWSELTGENTSSRGATLQWINKGNFKLDNFLKGNGSIDELTEAFCVCWERAGVPMMQNRIEAANKYFSQYTGTSPSPDSANSNSNSITVEATNYQVVADSQKKGDVLFGRRYRITVSDSNGDGLDVSDLRCTFNITKTIQMEPNSSEITIYNLNAKTENSIMMNGKRVTVEAGYEGTQFGLIFDGDILQTIRERENGTTFKLTIIALDSDRAINFDIANFSLVKGQTARSIVDHIANKAENPIDMGSISEKLSGQKLTRGKVFFGKASDYLRQIAKSNQLQYYMDDGRLHLISLDELPEGEIIELTPTSGLIGTPEQTDYGISGRCLLNPQIKLNSLIHIDNSTVRAKRIDINGSNASPQGGTADGSSVTNNARNTIIAEARRICDDPKVEYNQDYRGQTINGITYWDCSSFVKQCYEVAGLSIVDITWSQYKQVANEGGNFILQSDALPGDLVFWGTGDSCHHVAIYAGDGYVYAARGKDGKSPVDQVAYHALYGDPSFGRPKCLVDADKGTLPSASYATEGDNASQTLFRSLDKDGIYRVIKIVYEGDTRGESWYSNFETIDQLGGAIATVSN</sequence>
<keyword evidence="4" id="KW-0788">Thiol protease</keyword>
<dbReference type="Gene3D" id="3.90.1720.10">
    <property type="entry name" value="endopeptidase domain like (from Nostoc punctiforme)"/>
    <property type="match status" value="1"/>
</dbReference>
<dbReference type="Pfam" id="PF22759">
    <property type="entry name" value="E217_GP41"/>
    <property type="match status" value="1"/>
</dbReference>
<dbReference type="OrthoDB" id="1919832at2"/>
<evidence type="ECO:0000259" key="5">
    <source>
        <dbReference type="PROSITE" id="PS51935"/>
    </source>
</evidence>
<dbReference type="AlphaFoldDB" id="A0A1S8T8Q4"/>
<dbReference type="InterPro" id="IPR054496">
    <property type="entry name" value="E217_GP41"/>
</dbReference>
<evidence type="ECO:0000313" key="7">
    <source>
        <dbReference type="Proteomes" id="UP000190890"/>
    </source>
</evidence>
<dbReference type="Gene3D" id="1.10.530.10">
    <property type="match status" value="1"/>
</dbReference>
<dbReference type="NCBIfam" id="NF047561">
    <property type="entry name" value="orf58_phage_fam"/>
    <property type="match status" value="1"/>
</dbReference>
<evidence type="ECO:0000256" key="3">
    <source>
        <dbReference type="ARBA" id="ARBA00022801"/>
    </source>
</evidence>
<dbReference type="STRING" id="29367.CLPUN_42420"/>
<dbReference type="SUPFAM" id="SSF54001">
    <property type="entry name" value="Cysteine proteinases"/>
    <property type="match status" value="1"/>
</dbReference>
<evidence type="ECO:0000313" key="6">
    <source>
        <dbReference type="EMBL" id="OOM74004.1"/>
    </source>
</evidence>
<comment type="caution">
    <text evidence="6">The sequence shown here is derived from an EMBL/GenBank/DDBJ whole genome shotgun (WGS) entry which is preliminary data.</text>
</comment>
<dbReference type="Pfam" id="PF18013">
    <property type="entry name" value="Phage_lysozyme2"/>
    <property type="match status" value="1"/>
</dbReference>
<protein>
    <submittedName>
        <fullName evidence="6">Putative endopeptidase p60</fullName>
        <ecNumber evidence="6">3.4.-.-</ecNumber>
    </submittedName>
</protein>
<dbReference type="PANTHER" id="PTHR47053:SF1">
    <property type="entry name" value="MUREIN DD-ENDOPEPTIDASE MEPH-RELATED"/>
    <property type="match status" value="1"/>
</dbReference>
<dbReference type="PROSITE" id="PS51935">
    <property type="entry name" value="NLPC_P60"/>
    <property type="match status" value="1"/>
</dbReference>
<dbReference type="GO" id="GO:0008234">
    <property type="term" value="F:cysteine-type peptidase activity"/>
    <property type="evidence" value="ECO:0007669"/>
    <property type="project" value="UniProtKB-KW"/>
</dbReference>
<evidence type="ECO:0000256" key="4">
    <source>
        <dbReference type="ARBA" id="ARBA00022807"/>
    </source>
</evidence>
<organism evidence="6 7">
    <name type="scientific">Clostridium puniceum</name>
    <dbReference type="NCBI Taxonomy" id="29367"/>
    <lineage>
        <taxon>Bacteria</taxon>
        <taxon>Bacillati</taxon>
        <taxon>Bacillota</taxon>
        <taxon>Clostridia</taxon>
        <taxon>Eubacteriales</taxon>
        <taxon>Clostridiaceae</taxon>
        <taxon>Clostridium</taxon>
    </lineage>
</organism>
<dbReference type="RefSeq" id="WP_158078813.1">
    <property type="nucleotide sequence ID" value="NZ_LZZM01000206.1"/>
</dbReference>
<evidence type="ECO:0000256" key="1">
    <source>
        <dbReference type="ARBA" id="ARBA00007074"/>
    </source>
</evidence>